<evidence type="ECO:0000313" key="2">
    <source>
        <dbReference type="EMBL" id="RFA15586.1"/>
    </source>
</evidence>
<gene>
    <name evidence="2" type="ORF">B7R22_06440</name>
</gene>
<name>A0A3E0W0A3_9MICO</name>
<evidence type="ECO:0000313" key="3">
    <source>
        <dbReference type="Proteomes" id="UP000256541"/>
    </source>
</evidence>
<reference evidence="2 3" key="1">
    <citation type="submission" date="2017-04" db="EMBL/GenBank/DDBJ databases">
        <title>Comparative genome analysis of Subtercola boreus.</title>
        <authorList>
            <person name="Cho Y.-J."/>
            <person name="Cho A."/>
            <person name="Kim O.-S."/>
            <person name="Lee J.-I."/>
        </authorList>
    </citation>
    <scope>NUCLEOTIDE SEQUENCE [LARGE SCALE GENOMIC DNA]</scope>
    <source>
        <strain evidence="2 3">P27479</strain>
    </source>
</reference>
<proteinExistence type="predicted"/>
<dbReference type="Proteomes" id="UP000256541">
    <property type="component" value="Unassembled WGS sequence"/>
</dbReference>
<dbReference type="AlphaFoldDB" id="A0A3E0W0A3"/>
<evidence type="ECO:0000256" key="1">
    <source>
        <dbReference type="SAM" id="MobiDB-lite"/>
    </source>
</evidence>
<feature type="region of interest" description="Disordered" evidence="1">
    <location>
        <begin position="80"/>
        <end position="99"/>
    </location>
</feature>
<accession>A0A3E0W0A3</accession>
<dbReference type="EMBL" id="NBXB01000019">
    <property type="protein sequence ID" value="RFA15586.1"/>
    <property type="molecule type" value="Genomic_DNA"/>
</dbReference>
<organism evidence="2 3">
    <name type="scientific">Subtercola boreus</name>
    <dbReference type="NCBI Taxonomy" id="120213"/>
    <lineage>
        <taxon>Bacteria</taxon>
        <taxon>Bacillati</taxon>
        <taxon>Actinomycetota</taxon>
        <taxon>Actinomycetes</taxon>
        <taxon>Micrococcales</taxon>
        <taxon>Microbacteriaceae</taxon>
        <taxon>Subtercola</taxon>
    </lineage>
</organism>
<protein>
    <submittedName>
        <fullName evidence="2">Uncharacterized protein</fullName>
    </submittedName>
</protein>
<dbReference type="RefSeq" id="WP_116410958.1">
    <property type="nucleotide sequence ID" value="NZ_NBXB01000019.1"/>
</dbReference>
<sequence>MQISEASFLHLQASEEQRFTRELELRRLARERFGDQGAPLGPSVLERMIHALGLGAGRRATRRLHAARVIAERRMALRRSSVGGVAPAGRPAEPASAAR</sequence>
<comment type="caution">
    <text evidence="2">The sequence shown here is derived from an EMBL/GenBank/DDBJ whole genome shotgun (WGS) entry which is preliminary data.</text>
</comment>